<comment type="caution">
    <text evidence="1">The sequence shown here is derived from an EMBL/GenBank/DDBJ whole genome shotgun (WGS) entry which is preliminary data.</text>
</comment>
<keyword evidence="2" id="KW-1185">Reference proteome</keyword>
<gene>
    <name evidence="1" type="ORF">AVEN_36310_1</name>
</gene>
<reference evidence="1 2" key="1">
    <citation type="journal article" date="2019" name="Sci. Rep.">
        <title>Orb-weaving spider Araneus ventricosus genome elucidates the spidroin gene catalogue.</title>
        <authorList>
            <person name="Kono N."/>
            <person name="Nakamura H."/>
            <person name="Ohtoshi R."/>
            <person name="Moran D.A.P."/>
            <person name="Shinohara A."/>
            <person name="Yoshida Y."/>
            <person name="Fujiwara M."/>
            <person name="Mori M."/>
            <person name="Tomita M."/>
            <person name="Arakawa K."/>
        </authorList>
    </citation>
    <scope>NUCLEOTIDE SEQUENCE [LARGE SCALE GENOMIC DNA]</scope>
</reference>
<organism evidence="1 2">
    <name type="scientific">Araneus ventricosus</name>
    <name type="common">Orbweaver spider</name>
    <name type="synonym">Epeira ventricosa</name>
    <dbReference type="NCBI Taxonomy" id="182803"/>
    <lineage>
        <taxon>Eukaryota</taxon>
        <taxon>Metazoa</taxon>
        <taxon>Ecdysozoa</taxon>
        <taxon>Arthropoda</taxon>
        <taxon>Chelicerata</taxon>
        <taxon>Arachnida</taxon>
        <taxon>Araneae</taxon>
        <taxon>Araneomorphae</taxon>
        <taxon>Entelegynae</taxon>
        <taxon>Araneoidea</taxon>
        <taxon>Araneidae</taxon>
        <taxon>Araneus</taxon>
    </lineage>
</organism>
<sequence>MRGCFGTDLVILNRLQMTRTAPDLAPASPNFRTAAPAYLGLYHPRFLLTELAPENRTVLFIFLLSRIRSIQRESIVIVKRFELEILTNLHVLDLPESEKDNFGIMSVCLSMNTITRKLLELQA</sequence>
<name>A0A4Y2QXB0_ARAVE</name>
<dbReference type="EMBL" id="BGPR01015110">
    <property type="protein sequence ID" value="GBN68042.1"/>
    <property type="molecule type" value="Genomic_DNA"/>
</dbReference>
<evidence type="ECO:0000313" key="2">
    <source>
        <dbReference type="Proteomes" id="UP000499080"/>
    </source>
</evidence>
<accession>A0A4Y2QXB0</accession>
<dbReference type="AlphaFoldDB" id="A0A4Y2QXB0"/>
<proteinExistence type="predicted"/>
<protein>
    <submittedName>
        <fullName evidence="1">Uncharacterized protein</fullName>
    </submittedName>
</protein>
<dbReference type="Proteomes" id="UP000499080">
    <property type="component" value="Unassembled WGS sequence"/>
</dbReference>
<evidence type="ECO:0000313" key="1">
    <source>
        <dbReference type="EMBL" id="GBN68042.1"/>
    </source>
</evidence>